<keyword evidence="8" id="KW-0904">Protein phosphatase</keyword>
<keyword evidence="4" id="KW-0479">Metal-binding</keyword>
<dbReference type="PROSITE" id="PS50055">
    <property type="entry name" value="TYR_PHOSPHATASE_PTP"/>
    <property type="match status" value="2"/>
</dbReference>
<reference evidence="23" key="1">
    <citation type="submission" date="2022-11" db="UniProtKB">
        <authorList>
            <consortium name="EnsemblMetazoa"/>
        </authorList>
    </citation>
    <scope>IDENTIFICATION</scope>
</reference>
<keyword evidence="10 16" id="KW-0472">Membrane</keyword>
<dbReference type="Pfam" id="PF00102">
    <property type="entry name" value="Y_phosphatase"/>
    <property type="match status" value="2"/>
</dbReference>
<dbReference type="Pfam" id="PF00041">
    <property type="entry name" value="fn3"/>
    <property type="match status" value="3"/>
</dbReference>
<evidence type="ECO:0000256" key="3">
    <source>
        <dbReference type="ARBA" id="ARBA00022692"/>
    </source>
</evidence>
<evidence type="ECO:0000256" key="10">
    <source>
        <dbReference type="ARBA" id="ARBA00023136"/>
    </source>
</evidence>
<dbReference type="PROSITE" id="PS50026">
    <property type="entry name" value="EGF_3"/>
    <property type="match status" value="1"/>
</dbReference>
<dbReference type="InterPro" id="IPR000387">
    <property type="entry name" value="Tyr_Pase_dom"/>
</dbReference>
<dbReference type="SMART" id="SM00409">
    <property type="entry name" value="IG"/>
    <property type="match status" value="1"/>
</dbReference>
<evidence type="ECO:0000259" key="19">
    <source>
        <dbReference type="PROSITE" id="PS50055"/>
    </source>
</evidence>
<feature type="domain" description="Tyrosine specific protein phosphatases" evidence="20">
    <location>
        <begin position="1226"/>
        <end position="1295"/>
    </location>
</feature>
<dbReference type="InterPro" id="IPR013783">
    <property type="entry name" value="Ig-like_fold"/>
</dbReference>
<evidence type="ECO:0000259" key="18">
    <source>
        <dbReference type="PROSITE" id="PS50026"/>
    </source>
</evidence>
<dbReference type="InterPro" id="IPR003599">
    <property type="entry name" value="Ig_sub"/>
</dbReference>
<evidence type="ECO:0000256" key="12">
    <source>
        <dbReference type="ARBA" id="ARBA00023180"/>
    </source>
</evidence>
<feature type="domain" description="Fibronectin type-III" evidence="22">
    <location>
        <begin position="597"/>
        <end position="692"/>
    </location>
</feature>
<evidence type="ECO:0000313" key="23">
    <source>
        <dbReference type="EnsemblMetazoa" id="XP_038048236.1"/>
    </source>
</evidence>
<dbReference type="PANTHER" id="PTHR19134">
    <property type="entry name" value="RECEPTOR-TYPE TYROSINE-PROTEIN PHOSPHATASE"/>
    <property type="match status" value="1"/>
</dbReference>
<feature type="domain" description="Tyrosine-protein phosphatase" evidence="19">
    <location>
        <begin position="1051"/>
        <end position="1304"/>
    </location>
</feature>
<comment type="subcellular location">
    <subcellularLocation>
        <location evidence="1">Membrane</location>
        <topology evidence="1">Single-pass type I membrane protein</topology>
    </subcellularLocation>
</comment>
<dbReference type="CDD" id="cd00063">
    <property type="entry name" value="FN3"/>
    <property type="match status" value="3"/>
</dbReference>
<dbReference type="EC" id="3.1.3.48" evidence="2"/>
<evidence type="ECO:0000256" key="11">
    <source>
        <dbReference type="ARBA" id="ARBA00023157"/>
    </source>
</evidence>
<feature type="domain" description="EGF-like" evidence="18">
    <location>
        <begin position="365"/>
        <end position="396"/>
    </location>
</feature>
<dbReference type="InterPro" id="IPR007110">
    <property type="entry name" value="Ig-like_dom"/>
</dbReference>
<dbReference type="PROSITE" id="PS50835">
    <property type="entry name" value="IG_LIKE"/>
    <property type="match status" value="1"/>
</dbReference>
<evidence type="ECO:0000256" key="5">
    <source>
        <dbReference type="ARBA" id="ARBA00022729"/>
    </source>
</evidence>
<evidence type="ECO:0000256" key="1">
    <source>
        <dbReference type="ARBA" id="ARBA00004479"/>
    </source>
</evidence>
<feature type="disulfide bond" evidence="14">
    <location>
        <begin position="386"/>
        <end position="395"/>
    </location>
</feature>
<dbReference type="InterPro" id="IPR036179">
    <property type="entry name" value="Ig-like_dom_sf"/>
</dbReference>
<feature type="domain" description="Tyrosine-protein phosphatase" evidence="19">
    <location>
        <begin position="1336"/>
        <end position="1595"/>
    </location>
</feature>
<dbReference type="GeneID" id="119722266"/>
<feature type="domain" description="Fibronectin type-III" evidence="22">
    <location>
        <begin position="501"/>
        <end position="593"/>
    </location>
</feature>
<keyword evidence="5 17" id="KW-0732">Signal</keyword>
<feature type="transmembrane region" description="Helical" evidence="16">
    <location>
        <begin position="931"/>
        <end position="954"/>
    </location>
</feature>
<dbReference type="RefSeq" id="XP_038048236.1">
    <property type="nucleotide sequence ID" value="XM_038192308.1"/>
</dbReference>
<dbReference type="SUPFAM" id="SSF49265">
    <property type="entry name" value="Fibronectin type III"/>
    <property type="match status" value="2"/>
</dbReference>
<dbReference type="FunFam" id="3.90.190.10:FF:000062">
    <property type="entry name" value="Receptor-type tyrosine-protein phosphatase kappa"/>
    <property type="match status" value="1"/>
</dbReference>
<dbReference type="SMART" id="SM00404">
    <property type="entry name" value="PTPc_motif"/>
    <property type="match status" value="2"/>
</dbReference>
<keyword evidence="14" id="KW-0245">EGF-like domain</keyword>
<keyword evidence="9 16" id="KW-1133">Transmembrane helix</keyword>
<proteinExistence type="predicted"/>
<dbReference type="FunFam" id="3.90.190.10:FF:000102">
    <property type="entry name" value="Receptor-type tyrosine-protein phosphatase"/>
    <property type="match status" value="1"/>
</dbReference>
<dbReference type="FunFam" id="2.170.300.10:FF:000003">
    <property type="entry name" value="tyrosine-protein kinase receptor Tie-1 isoform X1"/>
    <property type="match status" value="1"/>
</dbReference>
<dbReference type="InterPro" id="IPR003595">
    <property type="entry name" value="Tyr_Pase_cat"/>
</dbReference>
<comment type="caution">
    <text evidence="14">Lacks conserved residue(s) required for the propagation of feature annotation.</text>
</comment>
<dbReference type="SUPFAM" id="SSF52799">
    <property type="entry name" value="(Phosphotyrosine protein) phosphatases II"/>
    <property type="match status" value="2"/>
</dbReference>
<dbReference type="GO" id="GO:0046872">
    <property type="term" value="F:metal ion binding"/>
    <property type="evidence" value="ECO:0007669"/>
    <property type="project" value="UniProtKB-KW"/>
</dbReference>
<keyword evidence="12" id="KW-0325">Glycoprotein</keyword>
<dbReference type="OrthoDB" id="6058203at2759"/>
<dbReference type="SMART" id="SM00194">
    <property type="entry name" value="PTPc"/>
    <property type="match status" value="2"/>
</dbReference>
<keyword evidence="6" id="KW-0378">Hydrolase</keyword>
<dbReference type="Gene3D" id="2.170.300.10">
    <property type="entry name" value="Tie2 ligand-binding domain superfamily"/>
    <property type="match status" value="1"/>
</dbReference>
<feature type="domain" description="Ig-like" evidence="21">
    <location>
        <begin position="264"/>
        <end position="344"/>
    </location>
</feature>
<protein>
    <recommendedName>
        <fullName evidence="2">protein-tyrosine-phosphatase</fullName>
        <ecNumber evidence="2">3.1.3.48</ecNumber>
    </recommendedName>
</protein>
<dbReference type="SMART" id="SM00607">
    <property type="entry name" value="FTP"/>
    <property type="match status" value="1"/>
</dbReference>
<evidence type="ECO:0000259" key="22">
    <source>
        <dbReference type="PROSITE" id="PS50853"/>
    </source>
</evidence>
<evidence type="ECO:0000259" key="20">
    <source>
        <dbReference type="PROSITE" id="PS50056"/>
    </source>
</evidence>
<feature type="signal peptide" evidence="17">
    <location>
        <begin position="1"/>
        <end position="25"/>
    </location>
</feature>
<evidence type="ECO:0000256" key="7">
    <source>
        <dbReference type="ARBA" id="ARBA00022837"/>
    </source>
</evidence>
<evidence type="ECO:0000256" key="15">
    <source>
        <dbReference type="SAM" id="MobiDB-lite"/>
    </source>
</evidence>
<dbReference type="InterPro" id="IPR008979">
    <property type="entry name" value="Galactose-bd-like_sf"/>
</dbReference>
<dbReference type="SUPFAM" id="SSF49785">
    <property type="entry name" value="Galactose-binding domain-like"/>
    <property type="match status" value="1"/>
</dbReference>
<dbReference type="Gene3D" id="2.60.120.260">
    <property type="entry name" value="Galactose-binding domain-like"/>
    <property type="match status" value="1"/>
</dbReference>
<evidence type="ECO:0000256" key="17">
    <source>
        <dbReference type="SAM" id="SignalP"/>
    </source>
</evidence>
<dbReference type="SMART" id="SM00060">
    <property type="entry name" value="FN3"/>
    <property type="match status" value="4"/>
</dbReference>
<dbReference type="InterPro" id="IPR016130">
    <property type="entry name" value="Tyr_Pase_AS"/>
</dbReference>
<keyword evidence="3 16" id="KW-0812">Transmembrane</keyword>
<feature type="domain" description="Fibronectin type-III" evidence="22">
    <location>
        <begin position="694"/>
        <end position="796"/>
    </location>
</feature>
<keyword evidence="7" id="KW-0106">Calcium</keyword>
<dbReference type="PRINTS" id="PR00700">
    <property type="entry name" value="PRTYPHPHTASE"/>
</dbReference>
<dbReference type="Pfam" id="PF23144">
    <property type="entry name" value="Fn3_PTPRU"/>
    <property type="match status" value="1"/>
</dbReference>
<dbReference type="InterPro" id="IPR050348">
    <property type="entry name" value="Protein-Tyr_Phosphatase"/>
</dbReference>
<accession>A0A913ZB32</accession>
<evidence type="ECO:0000256" key="14">
    <source>
        <dbReference type="PROSITE-ProRule" id="PRU00076"/>
    </source>
</evidence>
<dbReference type="GO" id="GO:0004725">
    <property type="term" value="F:protein tyrosine phosphatase activity"/>
    <property type="evidence" value="ECO:0007669"/>
    <property type="project" value="UniProtKB-EC"/>
</dbReference>
<dbReference type="GO" id="GO:0016020">
    <property type="term" value="C:membrane"/>
    <property type="evidence" value="ECO:0007669"/>
    <property type="project" value="UniProtKB-SubCell"/>
</dbReference>
<feature type="compositionally biased region" description="Polar residues" evidence="15">
    <location>
        <begin position="966"/>
        <end position="977"/>
    </location>
</feature>
<dbReference type="SMART" id="SM00181">
    <property type="entry name" value="EGF"/>
    <property type="match status" value="2"/>
</dbReference>
<evidence type="ECO:0000256" key="2">
    <source>
        <dbReference type="ARBA" id="ARBA00013064"/>
    </source>
</evidence>
<evidence type="ECO:0000256" key="8">
    <source>
        <dbReference type="ARBA" id="ARBA00022912"/>
    </source>
</evidence>
<dbReference type="Proteomes" id="UP000887568">
    <property type="component" value="Unplaced"/>
</dbReference>
<dbReference type="InterPro" id="IPR036116">
    <property type="entry name" value="FN3_sf"/>
</dbReference>
<dbReference type="Gene3D" id="3.90.190.10">
    <property type="entry name" value="Protein tyrosine phosphatase superfamily"/>
    <property type="match status" value="2"/>
</dbReference>
<evidence type="ECO:0000256" key="13">
    <source>
        <dbReference type="ARBA" id="ARBA00051722"/>
    </source>
</evidence>
<dbReference type="PROSITE" id="PS50853">
    <property type="entry name" value="FN3"/>
    <property type="match status" value="3"/>
</dbReference>
<feature type="chain" id="PRO_5037241768" description="protein-tyrosine-phosphatase" evidence="17">
    <location>
        <begin position="26"/>
        <end position="1609"/>
    </location>
</feature>
<dbReference type="SUPFAM" id="SSF48726">
    <property type="entry name" value="Immunoglobulin"/>
    <property type="match status" value="1"/>
</dbReference>
<organism evidence="23 24">
    <name type="scientific">Patiria miniata</name>
    <name type="common">Bat star</name>
    <name type="synonym">Asterina miniata</name>
    <dbReference type="NCBI Taxonomy" id="46514"/>
    <lineage>
        <taxon>Eukaryota</taxon>
        <taxon>Metazoa</taxon>
        <taxon>Echinodermata</taxon>
        <taxon>Eleutherozoa</taxon>
        <taxon>Asterozoa</taxon>
        <taxon>Asteroidea</taxon>
        <taxon>Valvatacea</taxon>
        <taxon>Valvatida</taxon>
        <taxon>Asterinidae</taxon>
        <taxon>Patiria</taxon>
    </lineage>
</organism>
<evidence type="ECO:0000256" key="4">
    <source>
        <dbReference type="ARBA" id="ARBA00022723"/>
    </source>
</evidence>
<dbReference type="PANTHER" id="PTHR19134:SF560">
    <property type="entry name" value="PROTEIN-TYROSINE-PHOSPHATASE"/>
    <property type="match status" value="1"/>
</dbReference>
<keyword evidence="11 14" id="KW-1015">Disulfide bond</keyword>
<dbReference type="PROSITE" id="PS01186">
    <property type="entry name" value="EGF_2"/>
    <property type="match status" value="1"/>
</dbReference>
<evidence type="ECO:0000256" key="9">
    <source>
        <dbReference type="ARBA" id="ARBA00022989"/>
    </source>
</evidence>
<feature type="region of interest" description="Disordered" evidence="15">
    <location>
        <begin position="960"/>
        <end position="1026"/>
    </location>
</feature>
<dbReference type="EnsemblMetazoa" id="XM_038192308.1">
    <property type="protein sequence ID" value="XP_038048236.1"/>
    <property type="gene ID" value="LOC119722266"/>
</dbReference>
<dbReference type="InterPro" id="IPR057598">
    <property type="entry name" value="Fn3_PTPRU"/>
</dbReference>
<feature type="domain" description="Tyrosine specific protein phosphatases" evidence="20">
    <location>
        <begin position="1513"/>
        <end position="1586"/>
    </location>
</feature>
<dbReference type="InterPro" id="IPR003961">
    <property type="entry name" value="FN3_dom"/>
</dbReference>
<dbReference type="InterPro" id="IPR029021">
    <property type="entry name" value="Prot-tyrosine_phosphatase-like"/>
</dbReference>
<keyword evidence="24" id="KW-1185">Reference proteome</keyword>
<sequence>MAACSLRWCRFYALVLLIVVNTALSLDVRGKPAEQSSTAPDENGLRFEAGKAVDGNITIFSKTAEMLNPWWRLDLEAVYCLKTITIIKGVGMDGAEVRAGLSPDRSPNTLIGTVGVHQVTIMTAVPVVTARYVSVDFPGDNKIINLAEVTVEEFVDEEALTSTVDFTFVANPALINSTGGKDVVLTAYKGPDDIPAGVSFGRQLATGGMDGLPPGSTEEDKPSLECKERSLRLPAAAGISRVGVFYFEGRRGSINTRIQIVMLPNDSVQIRPVQRTQIANVGDSVRLEMQNVNAQNTNYMWRHNGSDVITSWNDQLNVTIDDVAVSDGGVYSCFVSDQEDQQLHGIMRLIVRGCSDGRWGLPSCLNLCRRCYNGGVCDDNTGNCVCAPGFSGENCEQVHGRDVFGQNARHRCSDTTDPHDDACRGRLFCLPDPYGCSCAAGYVGLNCMQECPEGKYGADCKQTCHCASSETCSKDTGNCSNGTCAIPYFGINCQCSMQDPFPGQVITRSVMQRNISFSWSKVVCLGSDLQGYQYKLSQANTGPLIKPPTNTTDTSTTIDGLTPYVDYNFQVAFYTTMSTGSFSSILTVRTTEAEPTAPLNVSITTADNQYLAVVWTEPDPPQGIITNYDVAYWVVGNESSRVDVYNRSTAILSYQLSDLVVNVTYSMQVRAKTSVGVGPWSEVINETAVGVPGHVQNLHWTERSETSLTIAWEQPLNPMGPRTYYVVKIRAVEKPYQPGFTAGVTYTEYEADSSPYTEANLQPGTKYEFRVSAKNGILVGMPSVLEVYTKPLSDPPAPRNPMTYDNEATETTVTIGLRAVLPEDDTFVESFIVHVKKVETSRRRAALIANHFEDSAGDYIAAEMTKDSVPDKFTVGDGKVYGGYYNAPLKTGVAYSIRVGSVSQGNEMEASVTFSDPIIIQTASLKAGNSVGIAFGVIVPVLLLIAVVIAVVVFKRRSKETRHQPDTNGVTAQSTVDLTDDCMQDEPTGASNAYAGVQEVNPSSPPTPAADTTAPATPSIKKKSFKAPPPVRIDVLADYIKKKEAAGDGGFKADYKTLPNDQLHPWTVASKPENKKKNRFANVIPYDHSRVVLTPVEKDPHSDYINACYVDGYSETDKYIASQGPNNASLNDMWRMVWQMNVDKIVMLTNPVENGKTKCLQYWPDTGVTAYANITVTIIDEQTFLDHTIRQFNITEVNEEETRHVKQFHYTTWPDMKPPEYPAPLLNFMRVVNAEHNEGRTIIHCSAGVGRTGTYICLESMLEQIKQEGQVNVLAFIHRMRQNRIKMVQTPEQYKFLFDALLAASLTGETTYDMTTFRRQLTSLKKKEPGSKDKGMEKQFQHLSELRVSRASGSSKAGKLPENVEKNRYEDFIPTDRARPFLMTNAHEDDTNYINAHFLPGYRKKDRYITTQMPMPNTTADIWRLVYDQKATCIVMLNHLDEEDDTMCRYWPDKGSIEFGPLVVKLLRSTTHKGVIENTFSLQNKTKSEPARNVCQFQIQDWPSDQEVPSSRQGMFTLMELTQKWHEERPPIVVHCMDGLGRTAVYCTLMSMTEQFQEEKVADVFQAALRLRLVHPSMMYSLDHYAMCYDVFQANLDSSTVYENLHLKP</sequence>
<dbReference type="InterPro" id="IPR000242">
    <property type="entry name" value="PTP_cat"/>
</dbReference>
<evidence type="ECO:0000256" key="16">
    <source>
        <dbReference type="SAM" id="Phobius"/>
    </source>
</evidence>
<comment type="catalytic activity">
    <reaction evidence="13">
        <text>O-phospho-L-tyrosyl-[protein] + H2O = L-tyrosyl-[protein] + phosphate</text>
        <dbReference type="Rhea" id="RHEA:10684"/>
        <dbReference type="Rhea" id="RHEA-COMP:10136"/>
        <dbReference type="Rhea" id="RHEA-COMP:20101"/>
        <dbReference type="ChEBI" id="CHEBI:15377"/>
        <dbReference type="ChEBI" id="CHEBI:43474"/>
        <dbReference type="ChEBI" id="CHEBI:46858"/>
        <dbReference type="ChEBI" id="CHEBI:61978"/>
        <dbReference type="EC" id="3.1.3.48"/>
    </reaction>
</comment>
<name>A0A913ZB32_PATMI</name>
<dbReference type="PROSITE" id="PS50056">
    <property type="entry name" value="TYR_PHOSPHATASE_2"/>
    <property type="match status" value="2"/>
</dbReference>
<dbReference type="OMA" id="KEEYMTT"/>
<evidence type="ECO:0000313" key="24">
    <source>
        <dbReference type="Proteomes" id="UP000887568"/>
    </source>
</evidence>
<dbReference type="PROSITE" id="PS00383">
    <property type="entry name" value="TYR_PHOSPHATASE_1"/>
    <property type="match status" value="2"/>
</dbReference>
<evidence type="ECO:0000256" key="6">
    <source>
        <dbReference type="ARBA" id="ARBA00022801"/>
    </source>
</evidence>
<dbReference type="InterPro" id="IPR000742">
    <property type="entry name" value="EGF"/>
</dbReference>
<dbReference type="Gene3D" id="2.60.40.10">
    <property type="entry name" value="Immunoglobulins"/>
    <property type="match status" value="4"/>
</dbReference>
<evidence type="ECO:0000259" key="21">
    <source>
        <dbReference type="PROSITE" id="PS50835"/>
    </source>
</evidence>
<dbReference type="CDD" id="cd00054">
    <property type="entry name" value="EGF_CA"/>
    <property type="match status" value="1"/>
</dbReference>
<feature type="compositionally biased region" description="Low complexity" evidence="15">
    <location>
        <begin position="1009"/>
        <end position="1019"/>
    </location>
</feature>
<dbReference type="PROSITE" id="PS00022">
    <property type="entry name" value="EGF_1"/>
    <property type="match status" value="2"/>
</dbReference>
<dbReference type="InterPro" id="IPR006585">
    <property type="entry name" value="FTP1"/>
</dbReference>